<evidence type="ECO:0000256" key="6">
    <source>
        <dbReference type="ARBA" id="ARBA00023118"/>
    </source>
</evidence>
<keyword evidence="6" id="KW-0051">Antiviral defense</keyword>
<evidence type="ECO:0000256" key="5">
    <source>
        <dbReference type="ARBA" id="ARBA00022989"/>
    </source>
</evidence>
<keyword evidence="5 9" id="KW-1133">Transmembrane helix</keyword>
<evidence type="ECO:0000256" key="1">
    <source>
        <dbReference type="ARBA" id="ARBA00004236"/>
    </source>
</evidence>
<evidence type="ECO:0000256" key="4">
    <source>
        <dbReference type="ARBA" id="ARBA00022741"/>
    </source>
</evidence>
<evidence type="ECO:0000256" key="9">
    <source>
        <dbReference type="SAM" id="Phobius"/>
    </source>
</evidence>
<dbReference type="AlphaFoldDB" id="D9WMV0"/>
<sequence length="181" mass="18527">MGRTGRIRGGRGVSGSRAADGPGVGGRLLAEVRAEVAHADSKAALLLGALSMTVGLFGGLLAARGGALSGLSGTRTGLLWAGLTALAGSLVCLLLAVLPRYGSSRWAPGRPLTYFDDIRRATDQGLLTEALDATEEDPNGGLLEALAQNSRIVGSKHRWIRAGLAAYCAGVVLLPTALTIR</sequence>
<dbReference type="Proteomes" id="UP000003963">
    <property type="component" value="Unassembled WGS sequence"/>
</dbReference>
<protein>
    <recommendedName>
        <fullName evidence="10">Pycsar effector protein domain-containing protein</fullName>
    </recommendedName>
</protein>
<evidence type="ECO:0000256" key="3">
    <source>
        <dbReference type="ARBA" id="ARBA00022692"/>
    </source>
</evidence>
<organism evidence="11 12">
    <name type="scientific">Streptomyces himastatinicus ATCC 53653</name>
    <dbReference type="NCBI Taxonomy" id="457427"/>
    <lineage>
        <taxon>Bacteria</taxon>
        <taxon>Bacillati</taxon>
        <taxon>Actinomycetota</taxon>
        <taxon>Actinomycetes</taxon>
        <taxon>Kitasatosporales</taxon>
        <taxon>Streptomycetaceae</taxon>
        <taxon>Streptomyces</taxon>
        <taxon>Streptomyces violaceusniger group</taxon>
    </lineage>
</organism>
<keyword evidence="7 9" id="KW-0472">Membrane</keyword>
<accession>D9WMV0</accession>
<proteinExistence type="predicted"/>
<keyword evidence="4" id="KW-0547">Nucleotide-binding</keyword>
<evidence type="ECO:0000313" key="12">
    <source>
        <dbReference type="Proteomes" id="UP000003963"/>
    </source>
</evidence>
<evidence type="ECO:0000259" key="10">
    <source>
        <dbReference type="Pfam" id="PF18967"/>
    </source>
</evidence>
<evidence type="ECO:0000256" key="7">
    <source>
        <dbReference type="ARBA" id="ARBA00023136"/>
    </source>
</evidence>
<name>D9WMV0_9ACTN</name>
<dbReference type="EMBL" id="GG657754">
    <property type="protein sequence ID" value="EFL21660.1"/>
    <property type="molecule type" value="Genomic_DNA"/>
</dbReference>
<evidence type="ECO:0000256" key="2">
    <source>
        <dbReference type="ARBA" id="ARBA00022475"/>
    </source>
</evidence>
<dbReference type="STRING" id="457427.SSOG_01372"/>
<keyword evidence="3 9" id="KW-0812">Transmembrane</keyword>
<feature type="transmembrane region" description="Helical" evidence="9">
    <location>
        <begin position="43"/>
        <end position="63"/>
    </location>
</feature>
<dbReference type="GO" id="GO:0051607">
    <property type="term" value="P:defense response to virus"/>
    <property type="evidence" value="ECO:0007669"/>
    <property type="project" value="UniProtKB-KW"/>
</dbReference>
<feature type="domain" description="Pycsar effector protein" evidence="10">
    <location>
        <begin position="27"/>
        <end position="179"/>
    </location>
</feature>
<dbReference type="GO" id="GO:0000166">
    <property type="term" value="F:nucleotide binding"/>
    <property type="evidence" value="ECO:0007669"/>
    <property type="project" value="UniProtKB-KW"/>
</dbReference>
<dbReference type="Pfam" id="PF18967">
    <property type="entry name" value="PycTM"/>
    <property type="match status" value="1"/>
</dbReference>
<evidence type="ECO:0000313" key="11">
    <source>
        <dbReference type="EMBL" id="EFL21660.1"/>
    </source>
</evidence>
<dbReference type="HOGENOM" id="CLU_127702_0_0_11"/>
<gene>
    <name evidence="11" type="ORF">SSOG_01372</name>
</gene>
<comment type="subcellular location">
    <subcellularLocation>
        <location evidence="1">Cell membrane</location>
    </subcellularLocation>
</comment>
<keyword evidence="12" id="KW-1185">Reference proteome</keyword>
<feature type="transmembrane region" description="Helical" evidence="9">
    <location>
        <begin position="159"/>
        <end position="180"/>
    </location>
</feature>
<keyword evidence="2" id="KW-1003">Cell membrane</keyword>
<reference evidence="11 12" key="1">
    <citation type="submission" date="2009-02" db="EMBL/GenBank/DDBJ databases">
        <title>Annotation of Streptomyces hygroscopicus strain ATCC 53653.</title>
        <authorList>
            <consortium name="The Broad Institute Genome Sequencing Platform"/>
            <consortium name="Broad Institute Microbial Sequencing Center"/>
            <person name="Fischbach M."/>
            <person name="Godfrey P."/>
            <person name="Ward D."/>
            <person name="Young S."/>
            <person name="Zeng Q."/>
            <person name="Koehrsen M."/>
            <person name="Alvarado L."/>
            <person name="Berlin A.M."/>
            <person name="Bochicchio J."/>
            <person name="Borenstein D."/>
            <person name="Chapman S.B."/>
            <person name="Chen Z."/>
            <person name="Engels R."/>
            <person name="Freedman E."/>
            <person name="Gellesch M."/>
            <person name="Goldberg J."/>
            <person name="Griggs A."/>
            <person name="Gujja S."/>
            <person name="Heilman E.R."/>
            <person name="Heiman D.I."/>
            <person name="Hepburn T.A."/>
            <person name="Howarth C."/>
            <person name="Jen D."/>
            <person name="Larson L."/>
            <person name="Lewis B."/>
            <person name="Mehta T."/>
            <person name="Park D."/>
            <person name="Pearson M."/>
            <person name="Richards J."/>
            <person name="Roberts A."/>
            <person name="Saif S."/>
            <person name="Shea T.D."/>
            <person name="Shenoy N."/>
            <person name="Sisk P."/>
            <person name="Stolte C."/>
            <person name="Sykes S.N."/>
            <person name="Thomson T."/>
            <person name="Walk T."/>
            <person name="White J."/>
            <person name="Yandava C."/>
            <person name="Straight P."/>
            <person name="Clardy J."/>
            <person name="Hung D."/>
            <person name="Kolter R."/>
            <person name="Mekalanos J."/>
            <person name="Walker S."/>
            <person name="Walsh C.T."/>
            <person name="Wieland-Brown L.C."/>
            <person name="Haas B."/>
            <person name="Nusbaum C."/>
            <person name="Birren B."/>
        </authorList>
    </citation>
    <scope>NUCLEOTIDE SEQUENCE [LARGE SCALE GENOMIC DNA]</scope>
    <source>
        <strain evidence="11 12">ATCC 53653</strain>
    </source>
</reference>
<dbReference type="InterPro" id="IPR043760">
    <property type="entry name" value="PycTM_dom"/>
</dbReference>
<feature type="transmembrane region" description="Helical" evidence="9">
    <location>
        <begin position="78"/>
        <end position="98"/>
    </location>
</feature>
<feature type="region of interest" description="Disordered" evidence="8">
    <location>
        <begin position="1"/>
        <end position="21"/>
    </location>
</feature>
<dbReference type="GO" id="GO:0005886">
    <property type="term" value="C:plasma membrane"/>
    <property type="evidence" value="ECO:0007669"/>
    <property type="project" value="UniProtKB-SubCell"/>
</dbReference>
<evidence type="ECO:0000256" key="8">
    <source>
        <dbReference type="SAM" id="MobiDB-lite"/>
    </source>
</evidence>